<comment type="caution">
    <text evidence="2">The sequence shown here is derived from an EMBL/GenBank/DDBJ whole genome shotgun (WGS) entry which is preliminary data.</text>
</comment>
<sequence>MNDYGLPDGTVQRLVDVFRKFPEIEEVILFGSRAKGTYKPGSDIDLALRGERCSAELAWKLQGFINEELPIPY</sequence>
<dbReference type="EMBL" id="MOXJ01000021">
    <property type="protein sequence ID" value="PDO10023.1"/>
    <property type="molecule type" value="Genomic_DNA"/>
</dbReference>
<protein>
    <recommendedName>
        <fullName evidence="1">Polymerase nucleotidyl transferase domain-containing protein</fullName>
    </recommendedName>
</protein>
<dbReference type="Gene3D" id="3.30.460.10">
    <property type="entry name" value="Beta Polymerase, domain 2"/>
    <property type="match status" value="1"/>
</dbReference>
<accession>A0A2A6DZ51</accession>
<proteinExistence type="predicted"/>
<dbReference type="SUPFAM" id="SSF81301">
    <property type="entry name" value="Nucleotidyltransferase"/>
    <property type="match status" value="1"/>
</dbReference>
<evidence type="ECO:0000259" key="1">
    <source>
        <dbReference type="Pfam" id="PF01909"/>
    </source>
</evidence>
<organism evidence="2 3">
    <name type="scientific">Candidatus Reconcilbacillus cellulovorans</name>
    <dbReference type="NCBI Taxonomy" id="1906605"/>
    <lineage>
        <taxon>Bacteria</taxon>
        <taxon>Bacillati</taxon>
        <taxon>Bacillota</taxon>
        <taxon>Bacilli</taxon>
        <taxon>Bacillales</taxon>
        <taxon>Paenibacillaceae</taxon>
        <taxon>Candidatus Reconcilbacillus</taxon>
    </lineage>
</organism>
<dbReference type="GO" id="GO:0016779">
    <property type="term" value="F:nucleotidyltransferase activity"/>
    <property type="evidence" value="ECO:0007669"/>
    <property type="project" value="InterPro"/>
</dbReference>
<dbReference type="Proteomes" id="UP000243688">
    <property type="component" value="Unassembled WGS sequence"/>
</dbReference>
<dbReference type="InterPro" id="IPR002934">
    <property type="entry name" value="Polymerase_NTP_transf_dom"/>
</dbReference>
<name>A0A2A6DZ51_9BACL</name>
<dbReference type="CDD" id="cd05403">
    <property type="entry name" value="NT_KNTase_like"/>
    <property type="match status" value="1"/>
</dbReference>
<dbReference type="Pfam" id="PF01909">
    <property type="entry name" value="NTP_transf_2"/>
    <property type="match status" value="1"/>
</dbReference>
<dbReference type="InterPro" id="IPR043519">
    <property type="entry name" value="NT_sf"/>
</dbReference>
<gene>
    <name evidence="2" type="ORF">BLM47_09425</name>
</gene>
<evidence type="ECO:0000313" key="2">
    <source>
        <dbReference type="EMBL" id="PDO10023.1"/>
    </source>
</evidence>
<reference evidence="2 3" key="1">
    <citation type="submission" date="2016-12" db="EMBL/GenBank/DDBJ databases">
        <title>Candidatus Reconcilibacillus cellulovorans genome.</title>
        <authorList>
            <person name="Kolinko S."/>
            <person name="Wu Y.-W."/>
            <person name="Tachea F."/>
            <person name="Denzel E."/>
            <person name="Hiras J."/>
            <person name="Baecker N."/>
            <person name="Chan L.J."/>
            <person name="Eichorst S.A."/>
            <person name="Frey D."/>
            <person name="Adams P.D."/>
            <person name="Pray T."/>
            <person name="Tanjore D."/>
            <person name="Petzold C.J."/>
            <person name="Gladden J.M."/>
            <person name="Simmons B.A."/>
            <person name="Singer S.W."/>
        </authorList>
    </citation>
    <scope>NUCLEOTIDE SEQUENCE [LARGE SCALE GENOMIC DNA]</scope>
    <source>
        <strain evidence="2">JTherm</strain>
    </source>
</reference>
<evidence type="ECO:0000313" key="3">
    <source>
        <dbReference type="Proteomes" id="UP000243688"/>
    </source>
</evidence>
<dbReference type="AlphaFoldDB" id="A0A2A6DZ51"/>
<feature type="domain" description="Polymerase nucleotidyl transferase" evidence="1">
    <location>
        <begin position="13"/>
        <end position="69"/>
    </location>
</feature>